<evidence type="ECO:0000313" key="4">
    <source>
        <dbReference type="EMBL" id="AEK81133.1"/>
    </source>
</evidence>
<proteinExistence type="predicted"/>
<evidence type="ECO:0000313" key="2">
    <source>
        <dbReference type="EMBL" id="AEK81131.1"/>
    </source>
</evidence>
<keyword evidence="1" id="KW-0732">Signal</keyword>
<protein>
    <submittedName>
        <fullName evidence="2">Avh304</fullName>
    </submittedName>
</protein>
<gene>
    <name evidence="2" type="primary">Avh</name>
</gene>
<evidence type="ECO:0000256" key="1">
    <source>
        <dbReference type="SAM" id="SignalP"/>
    </source>
</evidence>
<feature type="signal peptide" evidence="1">
    <location>
        <begin position="1"/>
        <end position="23"/>
    </location>
</feature>
<evidence type="ECO:0000313" key="3">
    <source>
        <dbReference type="EMBL" id="AEK81132.1"/>
    </source>
</evidence>
<reference evidence="2" key="1">
    <citation type="journal article" date="2011" name="Plant Cell">
        <title>Transcriptional programming and functional interactions within the Phytophthora sojae RXLR effector repertoire.</title>
        <authorList>
            <person name="Wang Q."/>
            <person name="Han C."/>
            <person name="Ferreira A.O."/>
            <person name="Yu X."/>
            <person name="Ye W."/>
            <person name="Tripathy S."/>
            <person name="Kale S.D."/>
            <person name="Gu B."/>
            <person name="Sheng Y."/>
            <person name="Sui Y."/>
            <person name="Wang X."/>
            <person name="Zhang Z."/>
            <person name="Cheng B."/>
            <person name="Dong S."/>
            <person name="Shan W."/>
            <person name="Zheng X."/>
            <person name="Dou D."/>
            <person name="Tyler B.M."/>
            <person name="Wang Y."/>
        </authorList>
    </citation>
    <scope>NUCLEOTIDE SEQUENCE</scope>
    <source>
        <strain evidence="2">P7064</strain>
        <strain evidence="3">P7074</strain>
        <strain evidence="4">P7076</strain>
    </source>
</reference>
<organism evidence="2">
    <name type="scientific">Phytophthora sojae</name>
    <name type="common">Soybean stem and root rot agent</name>
    <name type="synonym">Phytophthora megasperma f. sp. glycines</name>
    <dbReference type="NCBI Taxonomy" id="67593"/>
    <lineage>
        <taxon>Eukaryota</taxon>
        <taxon>Sar</taxon>
        <taxon>Stramenopiles</taxon>
        <taxon>Oomycota</taxon>
        <taxon>Peronosporomycetes</taxon>
        <taxon>Peronosporales</taxon>
        <taxon>Peronosporaceae</taxon>
        <taxon>Phytophthora</taxon>
    </lineage>
</organism>
<dbReference type="EMBL" id="JN254318">
    <property type="protein sequence ID" value="AEK81131.1"/>
    <property type="molecule type" value="Genomic_DNA"/>
</dbReference>
<accession>E0W4N7</accession>
<dbReference type="EMBL" id="JN254319">
    <property type="protein sequence ID" value="AEK81132.1"/>
    <property type="molecule type" value="Genomic_DNA"/>
</dbReference>
<sequence>MRAHYLSVLVVAAIALCSDLVSAMGSERHLRDQEMVADQDATNIEERAISDIARSVKEWARNTKALSDEDKVAKAMALLNKEASFKVLYKHKLTPDHVYTALKLQIRMRSAYGSGKWNSLLKSEDYLLWQDYYSFWNLAQRSKNV</sequence>
<dbReference type="AlphaFoldDB" id="E0W4N7"/>
<feature type="chain" id="PRO_5007653091" evidence="1">
    <location>
        <begin position="24"/>
        <end position="145"/>
    </location>
</feature>
<dbReference type="VEuPathDB" id="FungiDB:PHYSODRAFT_285530"/>
<name>E0W4N7_PHYSO</name>
<dbReference type="EMBL" id="JN254320">
    <property type="protein sequence ID" value="AEK81133.1"/>
    <property type="molecule type" value="Genomic_DNA"/>
</dbReference>